<gene>
    <name evidence="1" type="ORF">GCWU000325_00245</name>
</gene>
<dbReference type="Proteomes" id="UP000003460">
    <property type="component" value="Unassembled WGS sequence"/>
</dbReference>
<proteinExistence type="predicted"/>
<keyword evidence="2" id="KW-1185">Reference proteome</keyword>
<evidence type="ECO:0000313" key="2">
    <source>
        <dbReference type="Proteomes" id="UP000003460"/>
    </source>
</evidence>
<dbReference type="EMBL" id="ACIJ02000004">
    <property type="protein sequence ID" value="EEX72843.1"/>
    <property type="molecule type" value="Genomic_DNA"/>
</dbReference>
<dbReference type="STRING" id="626522.GCWU000325_00245"/>
<evidence type="ECO:0000313" key="1">
    <source>
        <dbReference type="EMBL" id="EEX72843.1"/>
    </source>
</evidence>
<sequence length="59" mass="6531">MLPEHFLFVTIKDLGGAITNLRRDTKSTISPVAYKQGNAPLSLNDNGALFIKRTMSGYF</sequence>
<reference evidence="1" key="1">
    <citation type="submission" date="2009-09" db="EMBL/GenBank/DDBJ databases">
        <authorList>
            <person name="Weinstock G."/>
            <person name="Sodergren E."/>
            <person name="Clifton S."/>
            <person name="Fulton L."/>
            <person name="Fulton B."/>
            <person name="Courtney L."/>
            <person name="Fronick C."/>
            <person name="Harrison M."/>
            <person name="Strong C."/>
            <person name="Farmer C."/>
            <person name="Delahaunty K."/>
            <person name="Markovic C."/>
            <person name="Hall O."/>
            <person name="Minx P."/>
            <person name="Tomlinson C."/>
            <person name="Mitreva M."/>
            <person name="Nelson J."/>
            <person name="Hou S."/>
            <person name="Wollam A."/>
            <person name="Pepin K.H."/>
            <person name="Johnson M."/>
            <person name="Bhonagiri V."/>
            <person name="Nash W.E."/>
            <person name="Warren W."/>
            <person name="Chinwalla A."/>
            <person name="Mardis E.R."/>
            <person name="Wilson R.K."/>
        </authorList>
    </citation>
    <scope>NUCLEOTIDE SEQUENCE [LARGE SCALE GENOMIC DNA]</scope>
    <source>
        <strain evidence="1">ATCC 51259</strain>
    </source>
</reference>
<organism evidence="1 2">
    <name type="scientific">Alloprevotella tannerae ATCC 51259</name>
    <dbReference type="NCBI Taxonomy" id="626522"/>
    <lineage>
        <taxon>Bacteria</taxon>
        <taxon>Pseudomonadati</taxon>
        <taxon>Bacteroidota</taxon>
        <taxon>Bacteroidia</taxon>
        <taxon>Bacteroidales</taxon>
        <taxon>Prevotellaceae</taxon>
        <taxon>Alloprevotella</taxon>
    </lineage>
</organism>
<name>C9LDH5_9BACT</name>
<protein>
    <submittedName>
        <fullName evidence="1">Uncharacterized protein</fullName>
    </submittedName>
</protein>
<comment type="caution">
    <text evidence="1">The sequence shown here is derived from an EMBL/GenBank/DDBJ whole genome shotgun (WGS) entry which is preliminary data.</text>
</comment>
<dbReference type="AlphaFoldDB" id="C9LDH5"/>
<dbReference type="HOGENOM" id="CLU_2956864_0_0_10"/>
<accession>C9LDH5</accession>